<accession>A0A4R1FVN0</accession>
<keyword evidence="2" id="KW-1185">Reference proteome</keyword>
<evidence type="ECO:0000313" key="1">
    <source>
        <dbReference type="EMBL" id="TCJ96648.1"/>
    </source>
</evidence>
<evidence type="ECO:0008006" key="3">
    <source>
        <dbReference type="Google" id="ProtNLM"/>
    </source>
</evidence>
<comment type="caution">
    <text evidence="1">The sequence shown here is derived from an EMBL/GenBank/DDBJ whole genome shotgun (WGS) entry which is preliminary data.</text>
</comment>
<dbReference type="RefSeq" id="WP_084472272.1">
    <property type="nucleotide sequence ID" value="NZ_SMFR01000002.1"/>
</dbReference>
<reference evidence="1 2" key="1">
    <citation type="submission" date="2019-03" db="EMBL/GenBank/DDBJ databases">
        <title>Genomic Encyclopedia of Type Strains, Phase IV (KMG-IV): sequencing the most valuable type-strain genomes for metagenomic binning, comparative biology and taxonomic classification.</title>
        <authorList>
            <person name="Goeker M."/>
        </authorList>
    </citation>
    <scope>NUCLEOTIDE SEQUENCE [LARGE SCALE GENOMIC DNA]</scope>
    <source>
        <strain evidence="1 2">DSM 44684</strain>
    </source>
</reference>
<name>A0A4R1FVN0_9NOCA</name>
<dbReference type="EMBL" id="SMFR01000002">
    <property type="protein sequence ID" value="TCJ96648.1"/>
    <property type="molecule type" value="Genomic_DNA"/>
</dbReference>
<dbReference type="Gene3D" id="3.40.630.30">
    <property type="match status" value="1"/>
</dbReference>
<protein>
    <recommendedName>
        <fullName evidence="3">GNAT family N-acetyltransferase</fullName>
    </recommendedName>
</protein>
<dbReference type="Proteomes" id="UP000294856">
    <property type="component" value="Unassembled WGS sequence"/>
</dbReference>
<dbReference type="AlphaFoldDB" id="A0A4R1FVN0"/>
<dbReference type="OrthoDB" id="5083029at2"/>
<sequence length="154" mass="16391">MRTPPLPVPSLLSPWVSEVLSRSTTTVVLVARHRDGRLAHVRIHRCAAGQLRGTYPVGKHDIEVGITDADGGTAALYPDLLESVTAAVEIADPRCRRIIVSLPVTAADEIAAAEQAGLRPVVEVDLPGAELLLMVAEPTWIRDIDGTADHVPGT</sequence>
<organism evidence="1 2">
    <name type="scientific">Nocardia alba</name>
    <dbReference type="NCBI Taxonomy" id="225051"/>
    <lineage>
        <taxon>Bacteria</taxon>
        <taxon>Bacillati</taxon>
        <taxon>Actinomycetota</taxon>
        <taxon>Actinomycetes</taxon>
        <taxon>Mycobacteriales</taxon>
        <taxon>Nocardiaceae</taxon>
        <taxon>Nocardia</taxon>
    </lineage>
</organism>
<proteinExistence type="predicted"/>
<gene>
    <name evidence="1" type="ORF">DFR71_2679</name>
</gene>
<evidence type="ECO:0000313" key="2">
    <source>
        <dbReference type="Proteomes" id="UP000294856"/>
    </source>
</evidence>
<dbReference type="STRING" id="1210063.GCA_001612665_00339"/>